<feature type="compositionally biased region" description="Basic and acidic residues" evidence="1">
    <location>
        <begin position="181"/>
        <end position="199"/>
    </location>
</feature>
<gene>
    <name evidence="3" type="ORF">SAMN05444002_0037</name>
</gene>
<protein>
    <submittedName>
        <fullName evidence="3">MJ0042 family finger-like domain-containing protein</fullName>
    </submittedName>
</protein>
<dbReference type="EMBL" id="FSRL01000001">
    <property type="protein sequence ID" value="SIN74604.1"/>
    <property type="molecule type" value="Genomic_DNA"/>
</dbReference>
<feature type="compositionally biased region" description="Basic and acidic residues" evidence="1">
    <location>
        <begin position="85"/>
        <end position="94"/>
    </location>
</feature>
<dbReference type="STRING" id="1217970.SAMN05444002_0037"/>
<evidence type="ECO:0000259" key="2">
    <source>
        <dbReference type="Pfam" id="PF13717"/>
    </source>
</evidence>
<sequence>MRLVCPNCGAQYAVDDNVIPEAGRDVQCSNCGHGWFQMPEGAAERHSAAARMAGQPGPRRETTKIATGMPDPAPEQPPEPSPEPATDRLPRRALDAAVMDVLREEAEREKAARAAEAPPPPKPAPAAEPQSAPEPQPAPAAEPQSAPEPQPEPAPAPQTTRVAEPLPEPQPEPEPEALPEPDERQVATETHKARMRGEHPATAVAALSGRAAQRSEMLPDIEEINSTLRASADPSRTAEEAGAAAEAAEKERAKRGFRVGFGLVATLAVLAALLYTQGPRLAAAVPALEEPITSYVTAVNKGRLWLDATLRGAGGE</sequence>
<reference evidence="4" key="1">
    <citation type="submission" date="2016-11" db="EMBL/GenBank/DDBJ databases">
        <authorList>
            <person name="Varghese N."/>
            <person name="Submissions S."/>
        </authorList>
    </citation>
    <scope>NUCLEOTIDE SEQUENCE [LARGE SCALE GENOMIC DNA]</scope>
    <source>
        <strain evidence="4">DSM 29440</strain>
    </source>
</reference>
<feature type="compositionally biased region" description="Pro residues" evidence="1">
    <location>
        <begin position="117"/>
        <end position="156"/>
    </location>
</feature>
<accession>A0A1N6DV79</accession>
<dbReference type="NCBIfam" id="TIGR02098">
    <property type="entry name" value="MJ0042_CXXC"/>
    <property type="match status" value="1"/>
</dbReference>
<evidence type="ECO:0000256" key="1">
    <source>
        <dbReference type="SAM" id="MobiDB-lite"/>
    </source>
</evidence>
<dbReference type="Pfam" id="PF13717">
    <property type="entry name" value="Zn_ribbon_4"/>
    <property type="match status" value="1"/>
</dbReference>
<feature type="compositionally biased region" description="Basic and acidic residues" evidence="1">
    <location>
        <begin position="101"/>
        <end position="113"/>
    </location>
</feature>
<feature type="compositionally biased region" description="Acidic residues" evidence="1">
    <location>
        <begin position="171"/>
        <end position="180"/>
    </location>
</feature>
<organism evidence="3 4">
    <name type="scientific">Vannielia litorea</name>
    <dbReference type="NCBI Taxonomy" id="1217970"/>
    <lineage>
        <taxon>Bacteria</taxon>
        <taxon>Pseudomonadati</taxon>
        <taxon>Pseudomonadota</taxon>
        <taxon>Alphaproteobacteria</taxon>
        <taxon>Rhodobacterales</taxon>
        <taxon>Paracoccaceae</taxon>
        <taxon>Vannielia</taxon>
    </lineage>
</organism>
<dbReference type="AlphaFoldDB" id="A0A1N6DV79"/>
<dbReference type="Proteomes" id="UP000184932">
    <property type="component" value="Unassembled WGS sequence"/>
</dbReference>
<feature type="compositionally biased region" description="Pro residues" evidence="1">
    <location>
        <begin position="71"/>
        <end position="83"/>
    </location>
</feature>
<keyword evidence="4" id="KW-1185">Reference proteome</keyword>
<evidence type="ECO:0000313" key="4">
    <source>
        <dbReference type="Proteomes" id="UP000184932"/>
    </source>
</evidence>
<feature type="domain" description="Zinc finger/thioredoxin putative" evidence="2">
    <location>
        <begin position="1"/>
        <end position="35"/>
    </location>
</feature>
<evidence type="ECO:0000313" key="3">
    <source>
        <dbReference type="EMBL" id="SIN74604.1"/>
    </source>
</evidence>
<dbReference type="InterPro" id="IPR011723">
    <property type="entry name" value="Znf/thioredoxin_put"/>
</dbReference>
<name>A0A1N6DV79_9RHOB</name>
<proteinExistence type="predicted"/>
<dbReference type="RefSeq" id="WP_074254272.1">
    <property type="nucleotide sequence ID" value="NZ_FSRL01000001.1"/>
</dbReference>
<dbReference type="OrthoDB" id="7159357at2"/>
<feature type="region of interest" description="Disordered" evidence="1">
    <location>
        <begin position="42"/>
        <end position="200"/>
    </location>
</feature>